<dbReference type="InterPro" id="IPR036864">
    <property type="entry name" value="Zn2-C6_fun-type_DNA-bd_sf"/>
</dbReference>
<dbReference type="PROSITE" id="PS50048">
    <property type="entry name" value="ZN2_CY6_FUNGAL_2"/>
    <property type="match status" value="1"/>
</dbReference>
<dbReference type="SUPFAM" id="SSF57701">
    <property type="entry name" value="Zn2/Cys6 DNA-binding domain"/>
    <property type="match status" value="1"/>
</dbReference>
<proteinExistence type="predicted"/>
<dbReference type="STRING" id="45354.A0A1L0BG38"/>
<dbReference type="InterPro" id="IPR001138">
    <property type="entry name" value="Zn2Cys6_DnaBD"/>
</dbReference>
<dbReference type="GO" id="GO:0000981">
    <property type="term" value="F:DNA-binding transcription factor activity, RNA polymerase II-specific"/>
    <property type="evidence" value="ECO:0007669"/>
    <property type="project" value="InterPro"/>
</dbReference>
<dbReference type="CDD" id="cd00067">
    <property type="entry name" value="GAL4"/>
    <property type="match status" value="1"/>
</dbReference>
<organism evidence="2 3">
    <name type="scientific">Sungouiella intermedia</name>
    <dbReference type="NCBI Taxonomy" id="45354"/>
    <lineage>
        <taxon>Eukaryota</taxon>
        <taxon>Fungi</taxon>
        <taxon>Dikarya</taxon>
        <taxon>Ascomycota</taxon>
        <taxon>Saccharomycotina</taxon>
        <taxon>Pichiomycetes</taxon>
        <taxon>Metschnikowiaceae</taxon>
        <taxon>Sungouiella</taxon>
    </lineage>
</organism>
<sequence length="688" mass="80312">MPSSKTTATRRKHTNLKLGCLNCKRKKIRCDENLPQCENCLRAKKEICSYLTMNQADINRIKLTHSLRNSQNKLLSRDYRLPISTNHYFGNSSDGKIESPVTTANTLEFQFEFCDFDMPFPKVPYLAFQFHNTFLDAYRQGYDSDDDMTPSVVSTEDAAPRGLPHCRPLNSTFERLDYAALTLKVAPQTQAISLMHFWEKFDGIGSFANVFIDSNILVGRAVISNAMRQKLEVVPDSDDYNLMVQCETKARQECPIVTNSLLRLIRTHVANIESNTSARELQYQYTLVSFASWNCTVALVFLNSPRALVAQIISDRCGIFIKFMRRVSSTEVSSSVLVREFTVFAHSGLLYIHIPLYEPAFLFEMRNNLRTLESIMDERTIMMIDDKKSMDQLRRIRVYYYNLTSFLDNYVLNYVYATRNELYVTTYPPNMLFTALQRWWTICPTELVADGITYEFPGFLDDIRSTIFLYFEALGIALDSVLPAAKYLFTLGFQWVSRKVVDAKRLRPNLELYRTDYVLPDRELANFLWRHNIYAMRLWTFFDKRLKLYKENTTFRCPFPDTMPSSQFGPRNIKNALELPIRNFNTLSIKQHNFAKKIHSHYDLLLKDSSVCAIYTRDDEVPDTMEYSEPIDIFDMSRPLRFVESTRFLELDYMYKEDPSPVIDDSNLDNAVLMQYFEDRKIFLNEVR</sequence>
<protein>
    <submittedName>
        <fullName evidence="2">CIC11C00000004584</fullName>
    </submittedName>
</protein>
<gene>
    <name evidence="2" type="ORF">SAMEA4029010_CIC11G00000004584</name>
</gene>
<dbReference type="GO" id="GO:0008270">
    <property type="term" value="F:zinc ion binding"/>
    <property type="evidence" value="ECO:0007669"/>
    <property type="project" value="InterPro"/>
</dbReference>
<name>A0A1L0BG38_9ASCO</name>
<evidence type="ECO:0000313" key="2">
    <source>
        <dbReference type="EMBL" id="SGZ50567.1"/>
    </source>
</evidence>
<dbReference type="Pfam" id="PF00172">
    <property type="entry name" value="Zn_clus"/>
    <property type="match status" value="1"/>
</dbReference>
<keyword evidence="3" id="KW-1185">Reference proteome</keyword>
<dbReference type="PANTHER" id="PTHR47657">
    <property type="entry name" value="STEROL REGULATORY ELEMENT-BINDING PROTEIN ECM22"/>
    <property type="match status" value="1"/>
</dbReference>
<dbReference type="InterPro" id="IPR052400">
    <property type="entry name" value="Zn2-C6_fungal_TF"/>
</dbReference>
<evidence type="ECO:0000259" key="1">
    <source>
        <dbReference type="PROSITE" id="PS50048"/>
    </source>
</evidence>
<dbReference type="OrthoDB" id="4937900at2759"/>
<dbReference type="EMBL" id="LT635757">
    <property type="protein sequence ID" value="SGZ50567.1"/>
    <property type="molecule type" value="Genomic_DNA"/>
</dbReference>
<dbReference type="Proteomes" id="UP000182334">
    <property type="component" value="Chromosome II"/>
</dbReference>
<reference evidence="2 3" key="1">
    <citation type="submission" date="2016-10" db="EMBL/GenBank/DDBJ databases">
        <authorList>
            <person name="de Groot N.N."/>
        </authorList>
    </citation>
    <scope>NUCLEOTIDE SEQUENCE [LARGE SCALE GENOMIC DNA]</scope>
    <source>
        <strain evidence="2 3">CBS 141442</strain>
    </source>
</reference>
<feature type="domain" description="Zn(2)-C6 fungal-type" evidence="1">
    <location>
        <begin position="19"/>
        <end position="50"/>
    </location>
</feature>
<dbReference type="PROSITE" id="PS00463">
    <property type="entry name" value="ZN2_CY6_FUNGAL_1"/>
    <property type="match status" value="1"/>
</dbReference>
<dbReference type="PANTHER" id="PTHR47657:SF12">
    <property type="entry name" value="ZN(II)2CYS6 TRANSCRIPTION FACTOR (EUROFUNG)"/>
    <property type="match status" value="1"/>
</dbReference>
<dbReference type="AlphaFoldDB" id="A0A1L0BG38"/>
<dbReference type="Gene3D" id="4.10.240.10">
    <property type="entry name" value="Zn(2)-C6 fungal-type DNA-binding domain"/>
    <property type="match status" value="1"/>
</dbReference>
<evidence type="ECO:0000313" key="3">
    <source>
        <dbReference type="Proteomes" id="UP000182334"/>
    </source>
</evidence>
<dbReference type="SMART" id="SM00066">
    <property type="entry name" value="GAL4"/>
    <property type="match status" value="1"/>
</dbReference>
<accession>A0A1L0BG38</accession>